<feature type="domain" description="U-box" evidence="2">
    <location>
        <begin position="106"/>
        <end position="368"/>
    </location>
</feature>
<dbReference type="Proteomes" id="UP000734854">
    <property type="component" value="Unassembled WGS sequence"/>
</dbReference>
<dbReference type="InterPro" id="IPR058678">
    <property type="entry name" value="ARM_PUB"/>
</dbReference>
<evidence type="ECO:0000313" key="3">
    <source>
        <dbReference type="EMBL" id="KAG6468375.1"/>
    </source>
</evidence>
<dbReference type="PROSITE" id="PS50176">
    <property type="entry name" value="ARM_REPEAT"/>
    <property type="match status" value="1"/>
</dbReference>
<protein>
    <recommendedName>
        <fullName evidence="2">U-box domain-containing protein</fullName>
    </recommendedName>
</protein>
<name>A0A8J5E9Y6_ZINOF</name>
<reference evidence="3 4" key="1">
    <citation type="submission" date="2020-08" db="EMBL/GenBank/DDBJ databases">
        <title>Plant Genome Project.</title>
        <authorList>
            <person name="Zhang R.-G."/>
        </authorList>
    </citation>
    <scope>NUCLEOTIDE SEQUENCE [LARGE SCALE GENOMIC DNA]</scope>
    <source>
        <tissue evidence="3">Rhizome</tissue>
    </source>
</reference>
<accession>A0A8J5E9Y6</accession>
<dbReference type="PANTHER" id="PTHR46700:SF1">
    <property type="entry name" value="ARM REPEAT SUPERFAMILY PROTEIN"/>
    <property type="match status" value="1"/>
</dbReference>
<sequence length="459" mass="48364">MAKCSQPAGFRLWPSSFSPALLPRRLLEAVTCGASRAREDHNGSLALRPFPGRPGRLIELLQEDASESSSDEAADAEAQLKIEAFEELQGVVARLQLDGRNAGGDGRGEAAAEARRLAKDEPEARETLAMLGAIPPLVALLDSDDSNALIDALYALLNLGIGNELNKAAIVKAGAVHKMLSLIDSGSYQAVSEAIVANFLGLSALDSNKPLIGALGAIPFLISAVRSRDSSSTAKQDSLRALFNLSLASANLPFLIDDGLVPALLDSVGDMEVSERALAVLSNLVFSGEGRRAVAHCNDAFAVLVDVLWWSDAAACQEKAAYVLMVMAHKGHVSRAAMIGAGAISALLELTLLGTPLAQKRASRLLEILTAHKGKGALEEVSSSCISSVSAPQCAAVSAHLDTDEGMSEEKKAVKVLVQQSLQSNMRMIVRRANLPQDFAPSDRLLALTANCTSKSLPF</sequence>
<dbReference type="SMART" id="SM00185">
    <property type="entry name" value="ARM"/>
    <property type="match status" value="5"/>
</dbReference>
<evidence type="ECO:0000259" key="2">
    <source>
        <dbReference type="Pfam" id="PF25598"/>
    </source>
</evidence>
<feature type="repeat" description="ARM" evidence="1">
    <location>
        <begin position="132"/>
        <end position="174"/>
    </location>
</feature>
<keyword evidence="4" id="KW-1185">Reference proteome</keyword>
<proteinExistence type="predicted"/>
<gene>
    <name evidence="3" type="ORF">ZIOFF_073051</name>
</gene>
<evidence type="ECO:0000256" key="1">
    <source>
        <dbReference type="PROSITE-ProRule" id="PRU00259"/>
    </source>
</evidence>
<dbReference type="AlphaFoldDB" id="A0A8J5E9Y6"/>
<dbReference type="PANTHER" id="PTHR46700">
    <property type="entry name" value="ARM REPEAT SUPERFAMILY PROTEIN"/>
    <property type="match status" value="1"/>
</dbReference>
<organism evidence="3 4">
    <name type="scientific">Zingiber officinale</name>
    <name type="common">Ginger</name>
    <name type="synonym">Amomum zingiber</name>
    <dbReference type="NCBI Taxonomy" id="94328"/>
    <lineage>
        <taxon>Eukaryota</taxon>
        <taxon>Viridiplantae</taxon>
        <taxon>Streptophyta</taxon>
        <taxon>Embryophyta</taxon>
        <taxon>Tracheophyta</taxon>
        <taxon>Spermatophyta</taxon>
        <taxon>Magnoliopsida</taxon>
        <taxon>Liliopsida</taxon>
        <taxon>Zingiberales</taxon>
        <taxon>Zingiberaceae</taxon>
        <taxon>Zingiber</taxon>
    </lineage>
</organism>
<dbReference type="InterPro" id="IPR000225">
    <property type="entry name" value="Armadillo"/>
</dbReference>
<evidence type="ECO:0000313" key="4">
    <source>
        <dbReference type="Proteomes" id="UP000734854"/>
    </source>
</evidence>
<dbReference type="Pfam" id="PF25598">
    <property type="entry name" value="ARM_PUB"/>
    <property type="match status" value="1"/>
</dbReference>
<comment type="caution">
    <text evidence="3">The sequence shown here is derived from an EMBL/GenBank/DDBJ whole genome shotgun (WGS) entry which is preliminary data.</text>
</comment>
<dbReference type="OrthoDB" id="7537227at2759"/>
<dbReference type="EMBL" id="JACMSC010000022">
    <property type="protein sequence ID" value="KAG6468375.1"/>
    <property type="molecule type" value="Genomic_DNA"/>
</dbReference>